<accession>A0ABT8TSV3</accession>
<gene>
    <name evidence="3" type="ORF">QWJ41_14995</name>
</gene>
<dbReference type="PANTHER" id="PTHR46268">
    <property type="entry name" value="STRESS RESPONSE PROTEIN NHAX"/>
    <property type="match status" value="1"/>
</dbReference>
<name>A0ABT8TSV3_9ACTN</name>
<dbReference type="EMBL" id="JAULSC010000016">
    <property type="protein sequence ID" value="MDO3397032.1"/>
    <property type="molecule type" value="Genomic_DNA"/>
</dbReference>
<dbReference type="Proteomes" id="UP001168363">
    <property type="component" value="Unassembled WGS sequence"/>
</dbReference>
<sequence>MNQPDPRPVVVALGDQPAEAALAFAVDEARRHGCGVHVLHVVHALPQGPEMVLVQAVDVEAVGRQSLREALEHCRDLAGEGTPVTGRLLLGTVVHELVDAVADLEAARVVVLQHRDLSRVRRLVSRSTTSGLAARLHVPLVSVPAGWAGSPGGSGTALVTAGVDVPERSDAVLRAAVGAARARGARLELVHAWSLPGFHDDPSLARVHGESLAVQEAEEIRKRLAELDLDLEGVDVEVRTPEAPAAERLVEASRASSLLVLGKHDPRIPLGSHVGPVAGAVLREAACPVLLVDPHQPG</sequence>
<dbReference type="InterPro" id="IPR006016">
    <property type="entry name" value="UspA"/>
</dbReference>
<dbReference type="SUPFAM" id="SSF52402">
    <property type="entry name" value="Adenine nucleotide alpha hydrolases-like"/>
    <property type="match status" value="2"/>
</dbReference>
<dbReference type="InterPro" id="IPR014729">
    <property type="entry name" value="Rossmann-like_a/b/a_fold"/>
</dbReference>
<protein>
    <submittedName>
        <fullName evidence="3">Universal stress protein</fullName>
    </submittedName>
</protein>
<dbReference type="RefSeq" id="WP_302709212.1">
    <property type="nucleotide sequence ID" value="NZ_JAULSC010000016.1"/>
</dbReference>
<dbReference type="PANTHER" id="PTHR46268:SF6">
    <property type="entry name" value="UNIVERSAL STRESS PROTEIN UP12"/>
    <property type="match status" value="1"/>
</dbReference>
<feature type="domain" description="UspA" evidence="2">
    <location>
        <begin position="161"/>
        <end position="292"/>
    </location>
</feature>
<evidence type="ECO:0000313" key="4">
    <source>
        <dbReference type="Proteomes" id="UP001168363"/>
    </source>
</evidence>
<comment type="caution">
    <text evidence="3">The sequence shown here is derived from an EMBL/GenBank/DDBJ whole genome shotgun (WGS) entry which is preliminary data.</text>
</comment>
<comment type="similarity">
    <text evidence="1">Belongs to the universal stress protein A family.</text>
</comment>
<evidence type="ECO:0000256" key="1">
    <source>
        <dbReference type="ARBA" id="ARBA00008791"/>
    </source>
</evidence>
<reference evidence="3" key="1">
    <citation type="submission" date="2023-06" db="EMBL/GenBank/DDBJ databases">
        <title>Genome sequence of Nocardioides sp. SOB44.</title>
        <authorList>
            <person name="Zhang G."/>
        </authorList>
    </citation>
    <scope>NUCLEOTIDE SEQUENCE</scope>
    <source>
        <strain evidence="3">SOB44</strain>
    </source>
</reference>
<dbReference type="CDD" id="cd00293">
    <property type="entry name" value="USP-like"/>
    <property type="match status" value="2"/>
</dbReference>
<feature type="domain" description="UspA" evidence="2">
    <location>
        <begin position="7"/>
        <end position="143"/>
    </location>
</feature>
<evidence type="ECO:0000313" key="3">
    <source>
        <dbReference type="EMBL" id="MDO3397032.1"/>
    </source>
</evidence>
<evidence type="ECO:0000259" key="2">
    <source>
        <dbReference type="Pfam" id="PF00582"/>
    </source>
</evidence>
<dbReference type="Pfam" id="PF00582">
    <property type="entry name" value="Usp"/>
    <property type="match status" value="2"/>
</dbReference>
<dbReference type="Gene3D" id="3.40.50.620">
    <property type="entry name" value="HUPs"/>
    <property type="match status" value="2"/>
</dbReference>
<proteinExistence type="inferred from homology"/>
<keyword evidence="4" id="KW-1185">Reference proteome</keyword>
<organism evidence="3 4">
    <name type="scientific">Nocardioides cremeus</name>
    <dbReference type="NCBI Taxonomy" id="3058044"/>
    <lineage>
        <taxon>Bacteria</taxon>
        <taxon>Bacillati</taxon>
        <taxon>Actinomycetota</taxon>
        <taxon>Actinomycetes</taxon>
        <taxon>Propionibacteriales</taxon>
        <taxon>Nocardioidaceae</taxon>
        <taxon>Nocardioides</taxon>
    </lineage>
</organism>